<keyword evidence="2" id="KW-0489">Methyltransferase</keyword>
<name>A0A517VHB6_9PLAN</name>
<dbReference type="EMBL" id="CP036343">
    <property type="protein sequence ID" value="QDT92400.1"/>
    <property type="molecule type" value="Genomic_DNA"/>
</dbReference>
<dbReference type="InterPro" id="IPR013216">
    <property type="entry name" value="Methyltransf_11"/>
</dbReference>
<dbReference type="Gene3D" id="3.40.50.150">
    <property type="entry name" value="Vaccinia Virus protein VP39"/>
    <property type="match status" value="1"/>
</dbReference>
<keyword evidence="2" id="KW-0808">Transferase</keyword>
<evidence type="ECO:0000259" key="1">
    <source>
        <dbReference type="Pfam" id="PF08241"/>
    </source>
</evidence>
<dbReference type="AlphaFoldDB" id="A0A517VHB6"/>
<gene>
    <name evidence="2" type="primary">ubiE_4</name>
    <name evidence="2" type="ORF">Pan161_40670</name>
</gene>
<dbReference type="EC" id="2.1.1.163" evidence="2"/>
<keyword evidence="3" id="KW-1185">Reference proteome</keyword>
<dbReference type="OrthoDB" id="282790at2"/>
<accession>A0A517VHB6</accession>
<protein>
    <submittedName>
        <fullName evidence="2">Demethylmenaquinone methyltransferase</fullName>
        <ecNumber evidence="2">2.1.1.163</ecNumber>
    </submittedName>
</protein>
<dbReference type="InterPro" id="IPR029063">
    <property type="entry name" value="SAM-dependent_MTases_sf"/>
</dbReference>
<feature type="domain" description="Methyltransferase type 11" evidence="1">
    <location>
        <begin position="66"/>
        <end position="155"/>
    </location>
</feature>
<sequence length="235" mass="27277">MQTQQNPSASSIEYWHPGSECCDEIWEAAYRRFETPRQELNKFLKRLQRMGVDEWEKNLKVVELFCGQGTGLHALDRLGFHSLAGVDLSPHLLKQYQGTAQLYVADCRDLKFEDSSRDVLIVQGGLHHLPVLPDDLKKTLQEMHRVLCPGGRVVIVEPWQTLFLKFVHTVSEIRLFRKLWAKLDAFAIMTEQEITTYEQWLSQPTEILALLNQYFQPEQQIVAYGKLMYVGRKLS</sequence>
<evidence type="ECO:0000313" key="3">
    <source>
        <dbReference type="Proteomes" id="UP000316855"/>
    </source>
</evidence>
<proteinExistence type="predicted"/>
<dbReference type="GO" id="GO:0032259">
    <property type="term" value="P:methylation"/>
    <property type="evidence" value="ECO:0007669"/>
    <property type="project" value="UniProtKB-KW"/>
</dbReference>
<dbReference type="Pfam" id="PF08241">
    <property type="entry name" value="Methyltransf_11"/>
    <property type="match status" value="1"/>
</dbReference>
<dbReference type="CDD" id="cd02440">
    <property type="entry name" value="AdoMet_MTases"/>
    <property type="match status" value="1"/>
</dbReference>
<dbReference type="KEGG" id="gax:Pan161_40670"/>
<reference evidence="2 3" key="1">
    <citation type="submission" date="2019-02" db="EMBL/GenBank/DDBJ databases">
        <title>Deep-cultivation of Planctomycetes and their phenomic and genomic characterization uncovers novel biology.</title>
        <authorList>
            <person name="Wiegand S."/>
            <person name="Jogler M."/>
            <person name="Boedeker C."/>
            <person name="Pinto D."/>
            <person name="Vollmers J."/>
            <person name="Rivas-Marin E."/>
            <person name="Kohn T."/>
            <person name="Peeters S.H."/>
            <person name="Heuer A."/>
            <person name="Rast P."/>
            <person name="Oberbeckmann S."/>
            <person name="Bunk B."/>
            <person name="Jeske O."/>
            <person name="Meyerdierks A."/>
            <person name="Storesund J.E."/>
            <person name="Kallscheuer N."/>
            <person name="Luecker S."/>
            <person name="Lage O.M."/>
            <person name="Pohl T."/>
            <person name="Merkel B.J."/>
            <person name="Hornburger P."/>
            <person name="Mueller R.-W."/>
            <person name="Bruemmer F."/>
            <person name="Labrenz M."/>
            <person name="Spormann A.M."/>
            <person name="Op den Camp H."/>
            <person name="Overmann J."/>
            <person name="Amann R."/>
            <person name="Jetten M.S.M."/>
            <person name="Mascher T."/>
            <person name="Medema M.H."/>
            <person name="Devos D.P."/>
            <person name="Kaster A.-K."/>
            <person name="Ovreas L."/>
            <person name="Rohde M."/>
            <person name="Galperin M.Y."/>
            <person name="Jogler C."/>
        </authorList>
    </citation>
    <scope>NUCLEOTIDE SEQUENCE [LARGE SCALE GENOMIC DNA]</scope>
    <source>
        <strain evidence="2 3">Pan161</strain>
    </source>
</reference>
<evidence type="ECO:0000313" key="2">
    <source>
        <dbReference type="EMBL" id="QDT92400.1"/>
    </source>
</evidence>
<dbReference type="PANTHER" id="PTHR43591">
    <property type="entry name" value="METHYLTRANSFERASE"/>
    <property type="match status" value="1"/>
</dbReference>
<dbReference type="GO" id="GO:0043770">
    <property type="term" value="F:demethylmenaquinone methyltransferase activity"/>
    <property type="evidence" value="ECO:0007669"/>
    <property type="project" value="UniProtKB-EC"/>
</dbReference>
<dbReference type="Proteomes" id="UP000316855">
    <property type="component" value="Chromosome"/>
</dbReference>
<organism evidence="2 3">
    <name type="scientific">Gimesia algae</name>
    <dbReference type="NCBI Taxonomy" id="2527971"/>
    <lineage>
        <taxon>Bacteria</taxon>
        <taxon>Pseudomonadati</taxon>
        <taxon>Planctomycetota</taxon>
        <taxon>Planctomycetia</taxon>
        <taxon>Planctomycetales</taxon>
        <taxon>Planctomycetaceae</taxon>
        <taxon>Gimesia</taxon>
    </lineage>
</organism>
<dbReference type="SUPFAM" id="SSF53335">
    <property type="entry name" value="S-adenosyl-L-methionine-dependent methyltransferases"/>
    <property type="match status" value="1"/>
</dbReference>
<dbReference type="GO" id="GO:0008757">
    <property type="term" value="F:S-adenosylmethionine-dependent methyltransferase activity"/>
    <property type="evidence" value="ECO:0007669"/>
    <property type="project" value="InterPro"/>
</dbReference>
<dbReference type="PANTHER" id="PTHR43591:SF110">
    <property type="entry name" value="RHODANESE DOMAIN-CONTAINING PROTEIN"/>
    <property type="match status" value="1"/>
</dbReference>
<dbReference type="RefSeq" id="WP_145230045.1">
    <property type="nucleotide sequence ID" value="NZ_CP036343.1"/>
</dbReference>